<evidence type="ECO:0000259" key="2">
    <source>
        <dbReference type="Pfam" id="PF13439"/>
    </source>
</evidence>
<dbReference type="CDD" id="cd03801">
    <property type="entry name" value="GT4_PimA-like"/>
    <property type="match status" value="1"/>
</dbReference>
<gene>
    <name evidence="3" type="ORF">A2563_01230</name>
</gene>
<dbReference type="EMBL" id="MFRA01000001">
    <property type="protein sequence ID" value="OGH93211.1"/>
    <property type="molecule type" value="Genomic_DNA"/>
</dbReference>
<accession>A0A1F6PAK9</accession>
<dbReference type="PANTHER" id="PTHR45947:SF3">
    <property type="entry name" value="SULFOQUINOVOSYL TRANSFERASE SQD2"/>
    <property type="match status" value="1"/>
</dbReference>
<dbReference type="Pfam" id="PF00534">
    <property type="entry name" value="Glycos_transf_1"/>
    <property type="match status" value="1"/>
</dbReference>
<evidence type="ECO:0000313" key="4">
    <source>
        <dbReference type="Proteomes" id="UP000176634"/>
    </source>
</evidence>
<evidence type="ECO:0000259" key="1">
    <source>
        <dbReference type="Pfam" id="PF00534"/>
    </source>
</evidence>
<evidence type="ECO:0000313" key="3">
    <source>
        <dbReference type="EMBL" id="OGH93211.1"/>
    </source>
</evidence>
<name>A0A1F6PAK9_9BACT</name>
<dbReference type="InterPro" id="IPR028098">
    <property type="entry name" value="Glyco_trans_4-like_N"/>
</dbReference>
<organism evidence="3 4">
    <name type="scientific">Candidatus Magasanikbacteria bacterium RIFOXYD1_FULL_40_23</name>
    <dbReference type="NCBI Taxonomy" id="1798705"/>
    <lineage>
        <taxon>Bacteria</taxon>
        <taxon>Candidatus Magasanikiibacteriota</taxon>
    </lineage>
</organism>
<dbReference type="Proteomes" id="UP000176634">
    <property type="component" value="Unassembled WGS sequence"/>
</dbReference>
<dbReference type="Pfam" id="PF13439">
    <property type="entry name" value="Glyco_transf_4"/>
    <property type="match status" value="1"/>
</dbReference>
<dbReference type="Gene3D" id="3.40.50.2000">
    <property type="entry name" value="Glycogen Phosphorylase B"/>
    <property type="match status" value="2"/>
</dbReference>
<sequence length="370" mass="41303">MSRIAHVVSTFSPQLGGMGSVCASEAQAMAEQGHDVTVFTLQYSGKQDYSEEDKKFLFKVVRLKPLVKLGDAGLVPQILWKIGKKFDLVHLHYPFYGGAEWLNFVSVPMVITYHMDAQATGVKYIIQKVYDFIWPRILFTKAKKVITVDSSFNSSRFLKGVPLDRVVEIPNGVDTNIFKPQIADLGALHLADLQDKKIILFVGNLLPLKRLDLAIRSIKLLNNKDVVLLVVGGGDGVENYKQIAKDLGVDSQVRFVGPCADRAKLAQYYNAAFCVVVPSDYESFSLVAIEAMACGKPLVLSDLDIFKNKFSGAVFFEKGSEISLKNALQETFALSEEERDVAGKRGREEVLKNFSWESHINKLKELYVRI</sequence>
<comment type="caution">
    <text evidence="3">The sequence shown here is derived from an EMBL/GenBank/DDBJ whole genome shotgun (WGS) entry which is preliminary data.</text>
</comment>
<evidence type="ECO:0008006" key="5">
    <source>
        <dbReference type="Google" id="ProtNLM"/>
    </source>
</evidence>
<dbReference type="InterPro" id="IPR050194">
    <property type="entry name" value="Glycosyltransferase_grp1"/>
</dbReference>
<reference evidence="3 4" key="1">
    <citation type="journal article" date="2016" name="Nat. Commun.">
        <title>Thousands of microbial genomes shed light on interconnected biogeochemical processes in an aquifer system.</title>
        <authorList>
            <person name="Anantharaman K."/>
            <person name="Brown C.T."/>
            <person name="Hug L.A."/>
            <person name="Sharon I."/>
            <person name="Castelle C.J."/>
            <person name="Probst A.J."/>
            <person name="Thomas B.C."/>
            <person name="Singh A."/>
            <person name="Wilkins M.J."/>
            <person name="Karaoz U."/>
            <person name="Brodie E.L."/>
            <person name="Williams K.H."/>
            <person name="Hubbard S.S."/>
            <person name="Banfield J.F."/>
        </authorList>
    </citation>
    <scope>NUCLEOTIDE SEQUENCE [LARGE SCALE GENOMIC DNA]</scope>
</reference>
<dbReference type="GO" id="GO:0016757">
    <property type="term" value="F:glycosyltransferase activity"/>
    <property type="evidence" value="ECO:0007669"/>
    <property type="project" value="InterPro"/>
</dbReference>
<dbReference type="PANTHER" id="PTHR45947">
    <property type="entry name" value="SULFOQUINOVOSYL TRANSFERASE SQD2"/>
    <property type="match status" value="1"/>
</dbReference>
<dbReference type="STRING" id="1798705.A2563_01230"/>
<protein>
    <recommendedName>
        <fullName evidence="5">Glycosyltransferase subfamily 4-like N-terminal domain-containing protein</fullName>
    </recommendedName>
</protein>
<dbReference type="InterPro" id="IPR001296">
    <property type="entry name" value="Glyco_trans_1"/>
</dbReference>
<dbReference type="SUPFAM" id="SSF53756">
    <property type="entry name" value="UDP-Glycosyltransferase/glycogen phosphorylase"/>
    <property type="match status" value="1"/>
</dbReference>
<proteinExistence type="predicted"/>
<feature type="domain" description="Glycosyl transferase family 1" evidence="1">
    <location>
        <begin position="194"/>
        <end position="348"/>
    </location>
</feature>
<dbReference type="AlphaFoldDB" id="A0A1F6PAK9"/>
<feature type="domain" description="Glycosyltransferase subfamily 4-like N-terminal" evidence="2">
    <location>
        <begin position="16"/>
        <end position="176"/>
    </location>
</feature>